<name>A0ABY5TZK2_9BACT</name>
<keyword evidence="3" id="KW-1185">Reference proteome</keyword>
<dbReference type="SMART" id="SM00332">
    <property type="entry name" value="PP2Cc"/>
    <property type="match status" value="1"/>
</dbReference>
<feature type="domain" description="PPM-type phosphatase" evidence="1">
    <location>
        <begin position="7"/>
        <end position="259"/>
    </location>
</feature>
<dbReference type="Gene3D" id="3.60.40.10">
    <property type="entry name" value="PPM-type phosphatase domain"/>
    <property type="match status" value="1"/>
</dbReference>
<reference evidence="2" key="1">
    <citation type="submission" date="2022-08" db="EMBL/GenBank/DDBJ databases">
        <title>Complete genome sequence of Mycoplasma molare type strain H 542.</title>
        <authorList>
            <person name="Spergser J."/>
        </authorList>
    </citation>
    <scope>NUCLEOTIDE SEQUENCE</scope>
    <source>
        <strain evidence="2">H 542</strain>
    </source>
</reference>
<dbReference type="CDD" id="cd00143">
    <property type="entry name" value="PP2Cc"/>
    <property type="match status" value="1"/>
</dbReference>
<gene>
    <name evidence="2" type="ORF">NX772_01375</name>
</gene>
<organism evidence="2 3">
    <name type="scientific">Mesomycoplasma molare</name>
    <dbReference type="NCBI Taxonomy" id="171288"/>
    <lineage>
        <taxon>Bacteria</taxon>
        <taxon>Bacillati</taxon>
        <taxon>Mycoplasmatota</taxon>
        <taxon>Mycoplasmoidales</taxon>
        <taxon>Metamycoplasmataceae</taxon>
        <taxon>Mesomycoplasma</taxon>
    </lineage>
</organism>
<dbReference type="SUPFAM" id="SSF81606">
    <property type="entry name" value="PP2C-like"/>
    <property type="match status" value="1"/>
</dbReference>
<dbReference type="RefSeq" id="WP_027123194.1">
    <property type="nucleotide sequence ID" value="NZ_CP103423.1"/>
</dbReference>
<sequence>MIKKINNVSFFSVSEKGKREENQDNYCILYNDNFFLFLVADGMGGHLGGKKASEITVETFRENFSSLNPAIENNEKIDQWFIKIVNLSKQKMKEWAENNDLSFLDMGTTLSAVIYETKTKNIYSINIGDSRFYIYKNQLKQITKDQNLLNFYMENEGFTLEEASIIPGAKSLISSLGPKKLMEIDFLSSNMNELIDKKENNEVFFLLTTDGVHDFLSKSIIENILFLKNQNIEYKGKLLIQQALENNSSDNLTLILVEIKDE</sequence>
<evidence type="ECO:0000313" key="3">
    <source>
        <dbReference type="Proteomes" id="UP001058364"/>
    </source>
</evidence>
<proteinExistence type="predicted"/>
<dbReference type="InterPro" id="IPR001932">
    <property type="entry name" value="PPM-type_phosphatase-like_dom"/>
</dbReference>
<accession>A0ABY5TZK2</accession>
<dbReference type="Proteomes" id="UP001058364">
    <property type="component" value="Chromosome"/>
</dbReference>
<dbReference type="Pfam" id="PF13672">
    <property type="entry name" value="PP2C_2"/>
    <property type="match status" value="1"/>
</dbReference>
<dbReference type="InterPro" id="IPR015655">
    <property type="entry name" value="PP2C"/>
</dbReference>
<evidence type="ECO:0000313" key="2">
    <source>
        <dbReference type="EMBL" id="UWD34464.1"/>
    </source>
</evidence>
<dbReference type="PROSITE" id="PS51746">
    <property type="entry name" value="PPM_2"/>
    <property type="match status" value="1"/>
</dbReference>
<dbReference type="InterPro" id="IPR036457">
    <property type="entry name" value="PPM-type-like_dom_sf"/>
</dbReference>
<evidence type="ECO:0000259" key="1">
    <source>
        <dbReference type="PROSITE" id="PS51746"/>
    </source>
</evidence>
<dbReference type="EMBL" id="CP103423">
    <property type="protein sequence ID" value="UWD34464.1"/>
    <property type="molecule type" value="Genomic_DNA"/>
</dbReference>
<dbReference type="SMART" id="SM00331">
    <property type="entry name" value="PP2C_SIG"/>
    <property type="match status" value="1"/>
</dbReference>
<dbReference type="PANTHER" id="PTHR47992">
    <property type="entry name" value="PROTEIN PHOSPHATASE"/>
    <property type="match status" value="1"/>
</dbReference>
<protein>
    <submittedName>
        <fullName evidence="2">Protein phosphatase 2C domain-containing protein</fullName>
    </submittedName>
</protein>